<dbReference type="EMBL" id="KI894008">
    <property type="protein sequence ID" value="OCF52103.1"/>
    <property type="molecule type" value="Genomic_DNA"/>
</dbReference>
<feature type="compositionally biased region" description="Pro residues" evidence="2">
    <location>
        <begin position="1"/>
        <end position="15"/>
    </location>
</feature>
<dbReference type="STRING" id="1296096.A0A1B9I9G3"/>
<dbReference type="Proteomes" id="UP000094020">
    <property type="component" value="Chromosome 4"/>
</dbReference>
<dbReference type="KEGG" id="kpin:30169757"/>
<protein>
    <submittedName>
        <fullName evidence="3">Uncharacterized protein</fullName>
    </submittedName>
</protein>
<reference evidence="4" key="4">
    <citation type="submission" date="2024-02" db="EMBL/GenBank/DDBJ databases">
        <title>Comparative genomics of Cryptococcus and Kwoniella reveals pathogenesis evolution and contrasting modes of karyotype evolution via chromosome fusion or intercentromeric recombination.</title>
        <authorList>
            <person name="Coelho M.A."/>
            <person name="David-Palma M."/>
            <person name="Shea T."/>
            <person name="Bowers K."/>
            <person name="McGinley-Smith S."/>
            <person name="Mohammad A.W."/>
            <person name="Gnirke A."/>
            <person name="Yurkov A.M."/>
            <person name="Nowrousian M."/>
            <person name="Sun S."/>
            <person name="Cuomo C.A."/>
            <person name="Heitman J."/>
        </authorList>
    </citation>
    <scope>NUCLEOTIDE SEQUENCE</scope>
    <source>
        <strain evidence="4">CBS 10737</strain>
    </source>
</reference>
<dbReference type="EMBL" id="CP144522">
    <property type="protein sequence ID" value="WWC69666.1"/>
    <property type="molecule type" value="Genomic_DNA"/>
</dbReference>
<dbReference type="GeneID" id="30169757"/>
<accession>A0A1B9I9G3</accession>
<dbReference type="RefSeq" id="XP_019013322.1">
    <property type="nucleotide sequence ID" value="XM_019153161.1"/>
</dbReference>
<sequence length="224" mass="26891">MPSPIPSYYIPPPYPSHSSHLPKRPKVYDNLFSTLDSSNETDNPVAPLSREQKQFTYQSKPLSEKIEINNELKNLKHSISERNLNDKRRTNKELELINNLIKNHKLELLEFEKTKKELIEQKEMIKKFKNENEKLQKEFEEFKKSNKKALKILMNLQKDEFLFWSGNQLKPYLKEIELGIKFRIKNWQNNNHNNINNQRNKDKDCYKRSSSPEFDLQENQRKSR</sequence>
<reference evidence="3" key="3">
    <citation type="submission" date="2016-07" db="EMBL/GenBank/DDBJ databases">
        <title>Evolution of pathogenesis and genome organization in the Tremellales.</title>
        <authorList>
            <person name="Cuomo C."/>
            <person name="Litvintseva A."/>
            <person name="Heitman J."/>
            <person name="Chen Y."/>
            <person name="Sun S."/>
            <person name="Springer D."/>
            <person name="Dromer F."/>
            <person name="Young S."/>
            <person name="Zeng Q."/>
            <person name="Chapman S."/>
            <person name="Gujja S."/>
            <person name="Saif S."/>
            <person name="Birren B."/>
        </authorList>
    </citation>
    <scope>NUCLEOTIDE SEQUENCE</scope>
    <source>
        <strain evidence="3">CBS 10737</strain>
    </source>
</reference>
<reference evidence="4" key="2">
    <citation type="submission" date="2013-07" db="EMBL/GenBank/DDBJ databases">
        <authorList>
            <consortium name="The Broad Institute Genome Sequencing Platform"/>
            <person name="Cuomo C."/>
            <person name="Litvintseva A."/>
            <person name="Chen Y."/>
            <person name="Heitman J."/>
            <person name="Sun S."/>
            <person name="Springer D."/>
            <person name="Dromer F."/>
            <person name="Young S.K."/>
            <person name="Zeng Q."/>
            <person name="Gargeya S."/>
            <person name="Fitzgerald M."/>
            <person name="Abouelleil A."/>
            <person name="Alvarado L."/>
            <person name="Berlin A.M."/>
            <person name="Chapman S.B."/>
            <person name="Dewar J."/>
            <person name="Goldberg J."/>
            <person name="Griggs A."/>
            <person name="Gujja S."/>
            <person name="Hansen M."/>
            <person name="Howarth C."/>
            <person name="Imamovic A."/>
            <person name="Larimer J."/>
            <person name="McCowan C."/>
            <person name="Murphy C."/>
            <person name="Pearson M."/>
            <person name="Priest M."/>
            <person name="Roberts A."/>
            <person name="Saif S."/>
            <person name="Shea T."/>
            <person name="Sykes S."/>
            <person name="Wortman J."/>
            <person name="Nusbaum C."/>
            <person name="Birren B."/>
        </authorList>
    </citation>
    <scope>NUCLEOTIDE SEQUENCE</scope>
    <source>
        <strain evidence="4">CBS 10737</strain>
    </source>
</reference>
<evidence type="ECO:0000313" key="5">
    <source>
        <dbReference type="Proteomes" id="UP000094020"/>
    </source>
</evidence>
<evidence type="ECO:0000256" key="2">
    <source>
        <dbReference type="SAM" id="MobiDB-lite"/>
    </source>
</evidence>
<reference evidence="3" key="1">
    <citation type="submission" date="2013-07" db="EMBL/GenBank/DDBJ databases">
        <title>The Genome Sequence of Cryptococcus pinus CBS10737.</title>
        <authorList>
            <consortium name="The Broad Institute Genome Sequencing Platform"/>
            <person name="Cuomo C."/>
            <person name="Litvintseva A."/>
            <person name="Chen Y."/>
            <person name="Heitman J."/>
            <person name="Sun S."/>
            <person name="Springer D."/>
            <person name="Dromer F."/>
            <person name="Young S.K."/>
            <person name="Zeng Q."/>
            <person name="Gargeya S."/>
            <person name="Fitzgerald M."/>
            <person name="Abouelleil A."/>
            <person name="Alvarado L."/>
            <person name="Berlin A.M."/>
            <person name="Chapman S.B."/>
            <person name="Dewar J."/>
            <person name="Goldberg J."/>
            <person name="Griggs A."/>
            <person name="Gujja S."/>
            <person name="Hansen M."/>
            <person name="Howarth C."/>
            <person name="Imamovic A."/>
            <person name="Larimer J."/>
            <person name="McCowan C."/>
            <person name="Murphy C."/>
            <person name="Pearson M."/>
            <person name="Priest M."/>
            <person name="Roberts A."/>
            <person name="Saif S."/>
            <person name="Shea T."/>
            <person name="Sykes S."/>
            <person name="Wortman J."/>
            <person name="Nusbaum C."/>
            <person name="Birren B."/>
        </authorList>
    </citation>
    <scope>NUCLEOTIDE SEQUENCE [LARGE SCALE GENOMIC DNA]</scope>
    <source>
        <strain evidence="3">CBS 10737</strain>
    </source>
</reference>
<name>A0A1B9I9G3_9TREE</name>
<feature type="coiled-coil region" evidence="1">
    <location>
        <begin position="87"/>
        <end position="152"/>
    </location>
</feature>
<feature type="region of interest" description="Disordered" evidence="2">
    <location>
        <begin position="190"/>
        <end position="224"/>
    </location>
</feature>
<gene>
    <name evidence="3" type="ORF">I206_01388</name>
    <name evidence="4" type="ORF">I206_103609</name>
</gene>
<dbReference type="AlphaFoldDB" id="A0A1B9I9G3"/>
<keyword evidence="1" id="KW-0175">Coiled coil</keyword>
<evidence type="ECO:0000313" key="4">
    <source>
        <dbReference type="EMBL" id="WWC69666.1"/>
    </source>
</evidence>
<proteinExistence type="predicted"/>
<feature type="region of interest" description="Disordered" evidence="2">
    <location>
        <begin position="1"/>
        <end position="25"/>
    </location>
</feature>
<dbReference type="OrthoDB" id="2565045at2759"/>
<organism evidence="3">
    <name type="scientific">Kwoniella pini CBS 10737</name>
    <dbReference type="NCBI Taxonomy" id="1296096"/>
    <lineage>
        <taxon>Eukaryota</taxon>
        <taxon>Fungi</taxon>
        <taxon>Dikarya</taxon>
        <taxon>Basidiomycota</taxon>
        <taxon>Agaricomycotina</taxon>
        <taxon>Tremellomycetes</taxon>
        <taxon>Tremellales</taxon>
        <taxon>Cryptococcaceae</taxon>
        <taxon>Kwoniella</taxon>
    </lineage>
</organism>
<keyword evidence="5" id="KW-1185">Reference proteome</keyword>
<evidence type="ECO:0000256" key="1">
    <source>
        <dbReference type="SAM" id="Coils"/>
    </source>
</evidence>
<evidence type="ECO:0000313" key="3">
    <source>
        <dbReference type="EMBL" id="OCF52103.1"/>
    </source>
</evidence>